<comment type="caution">
    <text evidence="2">The sequence shown here is derived from an EMBL/GenBank/DDBJ whole genome shotgun (WGS) entry which is preliminary data.</text>
</comment>
<accession>A0A9J6PQQ6</accession>
<evidence type="ECO:0000313" key="3">
    <source>
        <dbReference type="Proteomes" id="UP001064262"/>
    </source>
</evidence>
<protein>
    <submittedName>
        <fullName evidence="2">Nuclear transport factor 2 family protein</fullName>
    </submittedName>
</protein>
<dbReference type="AlphaFoldDB" id="A0A9J6PQQ6"/>
<dbReference type="Pfam" id="PF12680">
    <property type="entry name" value="SnoaL_2"/>
    <property type="match status" value="1"/>
</dbReference>
<dbReference type="EMBL" id="JAODIM010000043">
    <property type="protein sequence ID" value="MCU5780649.1"/>
    <property type="molecule type" value="Genomic_DNA"/>
</dbReference>
<dbReference type="InterPro" id="IPR032710">
    <property type="entry name" value="NTF2-like_dom_sf"/>
</dbReference>
<evidence type="ECO:0000313" key="2">
    <source>
        <dbReference type="EMBL" id="MCU5780649.1"/>
    </source>
</evidence>
<organism evidence="2 3">
    <name type="scientific">Winslowiella arboricola</name>
    <dbReference type="NCBI Taxonomy" id="2978220"/>
    <lineage>
        <taxon>Bacteria</taxon>
        <taxon>Pseudomonadati</taxon>
        <taxon>Pseudomonadota</taxon>
        <taxon>Gammaproteobacteria</taxon>
        <taxon>Enterobacterales</taxon>
        <taxon>Erwiniaceae</taxon>
        <taxon>Winslowiella</taxon>
    </lineage>
</organism>
<name>A0A9J6PQQ6_9GAMM</name>
<dbReference type="InterPro" id="IPR037401">
    <property type="entry name" value="SnoaL-like"/>
</dbReference>
<feature type="domain" description="SnoaL-like" evidence="1">
    <location>
        <begin position="14"/>
        <end position="112"/>
    </location>
</feature>
<dbReference type="Proteomes" id="UP001064262">
    <property type="component" value="Unassembled WGS sequence"/>
</dbReference>
<dbReference type="SUPFAM" id="SSF54427">
    <property type="entry name" value="NTF2-like"/>
    <property type="match status" value="1"/>
</dbReference>
<keyword evidence="3" id="KW-1185">Reference proteome</keyword>
<dbReference type="Gene3D" id="3.10.450.50">
    <property type="match status" value="1"/>
</dbReference>
<sequence length="145" mass="17030">MQHAQQVTLNSLVAFYQNMQAGQLSQLAEIYHQDMLLVDPVGQHHGLEALERYFASLLKNLRYCRFEVTHQHYFDQCALLLWRMEYAHPALQKGAPLSLEGSSYLTFRNERIHFQRDYYDLGEMLYEKVPLLGRVIGALKRRLKS</sequence>
<proteinExistence type="predicted"/>
<dbReference type="RefSeq" id="WP_267142293.1">
    <property type="nucleotide sequence ID" value="NZ_JAODIL010000068.1"/>
</dbReference>
<evidence type="ECO:0000259" key="1">
    <source>
        <dbReference type="Pfam" id="PF12680"/>
    </source>
</evidence>
<gene>
    <name evidence="2" type="ORF">N5923_24445</name>
</gene>
<reference evidence="2" key="1">
    <citation type="submission" date="2022-09" db="EMBL/GenBank/DDBJ databases">
        <title>Winslowiella arboricola sp. nov., isolated from bleeding cankers on broadleaf hosts.</title>
        <authorList>
            <person name="Brady C."/>
            <person name="Kaur S."/>
            <person name="Crampton B."/>
            <person name="Maddock D."/>
            <person name="Arnold D."/>
            <person name="Denman S."/>
        </authorList>
    </citation>
    <scope>NUCLEOTIDE SEQUENCE</scope>
    <source>
        <strain evidence="2">BAC 15a-03b</strain>
    </source>
</reference>